<name>A0ABQ9GTM8_9NEOP</name>
<reference evidence="2 3" key="1">
    <citation type="submission" date="2023-02" db="EMBL/GenBank/DDBJ databases">
        <title>LHISI_Scaffold_Assembly.</title>
        <authorList>
            <person name="Stuart O.P."/>
            <person name="Cleave R."/>
            <person name="Magrath M.J.L."/>
            <person name="Mikheyev A.S."/>
        </authorList>
    </citation>
    <scope>NUCLEOTIDE SEQUENCE [LARGE SCALE GENOMIC DNA]</scope>
    <source>
        <strain evidence="2">Daus_M_001</strain>
        <tissue evidence="2">Leg muscle</tissue>
    </source>
</reference>
<keyword evidence="1" id="KW-0812">Transmembrane</keyword>
<protein>
    <submittedName>
        <fullName evidence="2">Uncharacterized protein</fullName>
    </submittedName>
</protein>
<keyword evidence="3" id="KW-1185">Reference proteome</keyword>
<feature type="transmembrane region" description="Helical" evidence="1">
    <location>
        <begin position="21"/>
        <end position="41"/>
    </location>
</feature>
<comment type="caution">
    <text evidence="2">The sequence shown here is derived from an EMBL/GenBank/DDBJ whole genome shotgun (WGS) entry which is preliminary data.</text>
</comment>
<keyword evidence="1" id="KW-0472">Membrane</keyword>
<proteinExistence type="predicted"/>
<dbReference type="PANTHER" id="PTHR45749:SF21">
    <property type="entry name" value="DUF4371 DOMAIN-CONTAINING PROTEIN"/>
    <property type="match status" value="1"/>
</dbReference>
<organism evidence="2 3">
    <name type="scientific">Dryococelus australis</name>
    <dbReference type="NCBI Taxonomy" id="614101"/>
    <lineage>
        <taxon>Eukaryota</taxon>
        <taxon>Metazoa</taxon>
        <taxon>Ecdysozoa</taxon>
        <taxon>Arthropoda</taxon>
        <taxon>Hexapoda</taxon>
        <taxon>Insecta</taxon>
        <taxon>Pterygota</taxon>
        <taxon>Neoptera</taxon>
        <taxon>Polyneoptera</taxon>
        <taxon>Phasmatodea</taxon>
        <taxon>Verophasmatodea</taxon>
        <taxon>Anareolatae</taxon>
        <taxon>Phasmatidae</taxon>
        <taxon>Eurycanthinae</taxon>
        <taxon>Dryococelus</taxon>
    </lineage>
</organism>
<dbReference type="PANTHER" id="PTHR45749">
    <property type="match status" value="1"/>
</dbReference>
<dbReference type="EMBL" id="JARBHB010000009">
    <property type="protein sequence ID" value="KAJ8875383.1"/>
    <property type="molecule type" value="Genomic_DNA"/>
</dbReference>
<evidence type="ECO:0000313" key="2">
    <source>
        <dbReference type="EMBL" id="KAJ8875383.1"/>
    </source>
</evidence>
<gene>
    <name evidence="2" type="ORF">PR048_023278</name>
</gene>
<evidence type="ECO:0000313" key="3">
    <source>
        <dbReference type="Proteomes" id="UP001159363"/>
    </source>
</evidence>
<evidence type="ECO:0000256" key="1">
    <source>
        <dbReference type="SAM" id="Phobius"/>
    </source>
</evidence>
<sequence>MNNKQRLQEHNGISILKTLTYYIIAILNDNMVTLVTITQLIPVLANNINYYKRGNGDDVSIPVLVPTATQIMLILYLLLQVASEPLCPGLVCAQAYVPDDTAHSIAWLRTRVAIVRHCLPQWKDSVRQCIVSSSLRIWKKCQCSRQVLPSRVLQQTTADTCHVSQAKTKAVENWQPPCEDGGYAGTTTRELARGPLHNEMGVDRAEHLCTCATQHASVLHGLCGRHFEQRLRTETSKIHSVPIPSPRIFIGERSSHCANCHPVRSEYFEERGKQALDRTDNERAKGRSRVTIRAEEARTTDVIDAITGKNDAGAVKTQATEINDGNSGSLLKFRVQAGDSVMEKHIEIFVDETTDIRFVEQPSLCVRWLDVDKNKIHEDFLSFTPVKDLTGQGIAETIIAALKHHGIHDEFLIGQGYYCASSMSGYLHGAQAYTQLKERFQMHKPLITAIQKIIPTHSNDATNEELRTCAEFYKTILPKHSTFDAEFSIWKNKWLKEDTKSRPANASDAFAICDKNFFPNMKKLLQVIATLPVSTATPE</sequence>
<keyword evidence="1" id="KW-1133">Transmembrane helix</keyword>
<accession>A0ABQ9GTM8</accession>
<dbReference type="Proteomes" id="UP001159363">
    <property type="component" value="Chromosome 8"/>
</dbReference>